<comment type="similarity">
    <text evidence="1">Belongs to the HEBP family.</text>
</comment>
<dbReference type="PANTHER" id="PTHR11220">
    <property type="entry name" value="HEME-BINDING PROTEIN-RELATED"/>
    <property type="match status" value="1"/>
</dbReference>
<dbReference type="Gene3D" id="3.20.80.10">
    <property type="entry name" value="Regulatory factor, effector binding domain"/>
    <property type="match status" value="1"/>
</dbReference>
<feature type="chain" id="PRO_5022839505" evidence="2">
    <location>
        <begin position="32"/>
        <end position="231"/>
    </location>
</feature>
<dbReference type="EMBL" id="BKCP01007849">
    <property type="protein sequence ID" value="GER47365.1"/>
    <property type="molecule type" value="Genomic_DNA"/>
</dbReference>
<dbReference type="InterPro" id="IPR011256">
    <property type="entry name" value="Reg_factor_effector_dom_sf"/>
</dbReference>
<dbReference type="InterPro" id="IPR006917">
    <property type="entry name" value="SOUL_heme-bd"/>
</dbReference>
<name>A0A5A7QPQ5_STRAF</name>
<dbReference type="AlphaFoldDB" id="A0A5A7QPQ5"/>
<evidence type="ECO:0000256" key="1">
    <source>
        <dbReference type="ARBA" id="ARBA00009817"/>
    </source>
</evidence>
<keyword evidence="2" id="KW-0732">Signal</keyword>
<protein>
    <submittedName>
        <fullName evidence="3">SOUL heme-binding family protein</fullName>
    </submittedName>
</protein>
<reference evidence="4" key="1">
    <citation type="journal article" date="2019" name="Curr. Biol.">
        <title>Genome Sequence of Striga asiatica Provides Insight into the Evolution of Plant Parasitism.</title>
        <authorList>
            <person name="Yoshida S."/>
            <person name="Kim S."/>
            <person name="Wafula E.K."/>
            <person name="Tanskanen J."/>
            <person name="Kim Y.M."/>
            <person name="Honaas L."/>
            <person name="Yang Z."/>
            <person name="Spallek T."/>
            <person name="Conn C.E."/>
            <person name="Ichihashi Y."/>
            <person name="Cheong K."/>
            <person name="Cui S."/>
            <person name="Der J.P."/>
            <person name="Gundlach H."/>
            <person name="Jiao Y."/>
            <person name="Hori C."/>
            <person name="Ishida J.K."/>
            <person name="Kasahara H."/>
            <person name="Kiba T."/>
            <person name="Kim M.S."/>
            <person name="Koo N."/>
            <person name="Laohavisit A."/>
            <person name="Lee Y.H."/>
            <person name="Lumba S."/>
            <person name="McCourt P."/>
            <person name="Mortimer J.C."/>
            <person name="Mutuku J.M."/>
            <person name="Nomura T."/>
            <person name="Sasaki-Sekimoto Y."/>
            <person name="Seto Y."/>
            <person name="Wang Y."/>
            <person name="Wakatake T."/>
            <person name="Sakakibara H."/>
            <person name="Demura T."/>
            <person name="Yamaguchi S."/>
            <person name="Yoneyama K."/>
            <person name="Manabe R.I."/>
            <person name="Nelson D.C."/>
            <person name="Schulman A.H."/>
            <person name="Timko M.P."/>
            <person name="dePamphilis C.W."/>
            <person name="Choi D."/>
            <person name="Shirasu K."/>
        </authorList>
    </citation>
    <scope>NUCLEOTIDE SEQUENCE [LARGE SCALE GENOMIC DNA]</scope>
    <source>
        <strain evidence="4">cv. UVA1</strain>
    </source>
</reference>
<keyword evidence="4" id="KW-1185">Reference proteome</keyword>
<evidence type="ECO:0000313" key="3">
    <source>
        <dbReference type="EMBL" id="GER47365.1"/>
    </source>
</evidence>
<dbReference type="OrthoDB" id="6424451at2759"/>
<accession>A0A5A7QPQ5</accession>
<organism evidence="3 4">
    <name type="scientific">Striga asiatica</name>
    <name type="common">Asiatic witchweed</name>
    <name type="synonym">Buchnera asiatica</name>
    <dbReference type="NCBI Taxonomy" id="4170"/>
    <lineage>
        <taxon>Eukaryota</taxon>
        <taxon>Viridiplantae</taxon>
        <taxon>Streptophyta</taxon>
        <taxon>Embryophyta</taxon>
        <taxon>Tracheophyta</taxon>
        <taxon>Spermatophyta</taxon>
        <taxon>Magnoliopsida</taxon>
        <taxon>eudicotyledons</taxon>
        <taxon>Gunneridae</taxon>
        <taxon>Pentapetalae</taxon>
        <taxon>asterids</taxon>
        <taxon>lamiids</taxon>
        <taxon>Lamiales</taxon>
        <taxon>Orobanchaceae</taxon>
        <taxon>Buchnereae</taxon>
        <taxon>Striga</taxon>
    </lineage>
</organism>
<dbReference type="FunFam" id="3.20.80.10:FF:000002">
    <property type="entry name" value="Heme-binding protein 2"/>
    <property type="match status" value="1"/>
</dbReference>
<feature type="signal peptide" evidence="2">
    <location>
        <begin position="1"/>
        <end position="31"/>
    </location>
</feature>
<evidence type="ECO:0000313" key="4">
    <source>
        <dbReference type="Proteomes" id="UP000325081"/>
    </source>
</evidence>
<evidence type="ECO:0000256" key="2">
    <source>
        <dbReference type="SAM" id="SignalP"/>
    </source>
</evidence>
<gene>
    <name evidence="3" type="ORF">STAS_24469</name>
</gene>
<dbReference type="SUPFAM" id="SSF55136">
    <property type="entry name" value="Probable bacterial effector-binding domain"/>
    <property type="match status" value="1"/>
</dbReference>
<dbReference type="PANTHER" id="PTHR11220:SF59">
    <property type="entry name" value="HEME-BINDING PROTEIN 2-LIKE"/>
    <property type="match status" value="1"/>
</dbReference>
<dbReference type="Proteomes" id="UP000325081">
    <property type="component" value="Unassembled WGS sequence"/>
</dbReference>
<proteinExistence type="inferred from homology"/>
<sequence length="231" mass="26183">MVHTMSSPRNTLYFLFVMFVVLLQGICKVTGRGFFSSSQYNNGQGYKPAPNCARFECASYVVVHSQKEFEIRKYEKALWVSAPSITMDDYKSAASKGFLILFSYYNGNNTEKVKMNLTIPVLIDVKNTSYTVYFRLPKEYQNTMKLVPKPINKNIQQVTLPKHKFAAVTRYSGNITNKIIPVEVAKLNTSLMGTPYQAAASAVGFNGYTIAAYNSPFELKNRVNEVLFFYD</sequence>
<comment type="caution">
    <text evidence="3">The sequence shown here is derived from an EMBL/GenBank/DDBJ whole genome shotgun (WGS) entry which is preliminary data.</text>
</comment>
<dbReference type="Pfam" id="PF04832">
    <property type="entry name" value="SOUL"/>
    <property type="match status" value="1"/>
</dbReference>